<dbReference type="PROSITE" id="PS00028">
    <property type="entry name" value="ZINC_FINGER_C2H2_1"/>
    <property type="match status" value="2"/>
</dbReference>
<reference evidence="4" key="1">
    <citation type="submission" date="2020-08" db="EMBL/GenBank/DDBJ databases">
        <title>Multicomponent nature underlies the extraordinary mechanical properties of spider dragline silk.</title>
        <authorList>
            <person name="Kono N."/>
            <person name="Nakamura H."/>
            <person name="Mori M."/>
            <person name="Yoshida Y."/>
            <person name="Ohtoshi R."/>
            <person name="Malay A.D."/>
            <person name="Moran D.A.P."/>
            <person name="Tomita M."/>
            <person name="Numata K."/>
            <person name="Arakawa K."/>
        </authorList>
    </citation>
    <scope>NUCLEOTIDE SEQUENCE</scope>
</reference>
<name>A0A8X6T6R6_NEPPI</name>
<evidence type="ECO:0000256" key="2">
    <source>
        <dbReference type="SAM" id="MobiDB-lite"/>
    </source>
</evidence>
<evidence type="ECO:0000256" key="1">
    <source>
        <dbReference type="PROSITE-ProRule" id="PRU00042"/>
    </source>
</evidence>
<feature type="region of interest" description="Disordered" evidence="2">
    <location>
        <begin position="286"/>
        <end position="313"/>
    </location>
</feature>
<sequence length="366" mass="41672">MNSSICTKCYEILENDDAATNHQCSRWTDEHSDEYGYLEGNILPSAVESQVSSADAFARNHMDTRFEMRNDLFQIGKDQNETEISEEIYKNTNESIADQNVLGALRELDPIFYSNSEQQSTIEDCRSEQIISRNDHPLPSFTDSFSQVKNFYEFPTDPLNPIRNRLEDIILKDNSTRYDMLNKDSINLQTSSKASLSKNSSFEEEKLIEIDNSNSSEIEFIGSLFKCKLCRETFANRKDLDEHNFTSHKKGKISNSDMTSAVSSGKFSESRINNLDGNILPVLPNSKMGASNITRDDRLNKDSNNLQTSSKASLSKSPSFEEVKLIEIDSSDSSEDALFKCKKCSETFASYSEYFYHDFSIHKSRK</sequence>
<gene>
    <name evidence="4" type="ORF">NPIL_251461</name>
    <name evidence="5" type="ORF">NPIL_495841</name>
</gene>
<feature type="domain" description="C2H2-type" evidence="3">
    <location>
        <begin position="225"/>
        <end position="253"/>
    </location>
</feature>
<protein>
    <recommendedName>
        <fullName evidence="3">C2H2-type domain-containing protein</fullName>
    </recommendedName>
</protein>
<dbReference type="SMART" id="SM00355">
    <property type="entry name" value="ZnF_C2H2"/>
    <property type="match status" value="2"/>
</dbReference>
<accession>A0A8X6T6R6</accession>
<dbReference type="AlphaFoldDB" id="A0A8X6T6R6"/>
<evidence type="ECO:0000313" key="5">
    <source>
        <dbReference type="EMBL" id="GFS84214.1"/>
    </source>
</evidence>
<proteinExistence type="predicted"/>
<feature type="domain" description="C2H2-type" evidence="3">
    <location>
        <begin position="339"/>
        <end position="366"/>
    </location>
</feature>
<keyword evidence="6" id="KW-1185">Reference proteome</keyword>
<evidence type="ECO:0000259" key="3">
    <source>
        <dbReference type="PROSITE" id="PS50157"/>
    </source>
</evidence>
<keyword evidence="1" id="KW-0863">Zinc-finger</keyword>
<keyword evidence="1" id="KW-0862">Zinc</keyword>
<organism evidence="4 6">
    <name type="scientific">Nephila pilipes</name>
    <name type="common">Giant wood spider</name>
    <name type="synonym">Nephila maculata</name>
    <dbReference type="NCBI Taxonomy" id="299642"/>
    <lineage>
        <taxon>Eukaryota</taxon>
        <taxon>Metazoa</taxon>
        <taxon>Ecdysozoa</taxon>
        <taxon>Arthropoda</taxon>
        <taxon>Chelicerata</taxon>
        <taxon>Arachnida</taxon>
        <taxon>Araneae</taxon>
        <taxon>Araneomorphae</taxon>
        <taxon>Entelegynae</taxon>
        <taxon>Araneoidea</taxon>
        <taxon>Nephilidae</taxon>
        <taxon>Nephila</taxon>
    </lineage>
</organism>
<dbReference type="EMBL" id="BMAW01052095">
    <property type="protein sequence ID" value="GFS84214.1"/>
    <property type="molecule type" value="Genomic_DNA"/>
</dbReference>
<dbReference type="InterPro" id="IPR013087">
    <property type="entry name" value="Znf_C2H2_type"/>
</dbReference>
<comment type="caution">
    <text evidence="4">The sequence shown here is derived from an EMBL/GenBank/DDBJ whole genome shotgun (WGS) entry which is preliminary data.</text>
</comment>
<evidence type="ECO:0000313" key="4">
    <source>
        <dbReference type="EMBL" id="GFS83152.1"/>
    </source>
</evidence>
<dbReference type="GO" id="GO:0008270">
    <property type="term" value="F:zinc ion binding"/>
    <property type="evidence" value="ECO:0007669"/>
    <property type="project" value="UniProtKB-KW"/>
</dbReference>
<dbReference type="PROSITE" id="PS50157">
    <property type="entry name" value="ZINC_FINGER_C2H2_2"/>
    <property type="match status" value="2"/>
</dbReference>
<keyword evidence="1" id="KW-0479">Metal-binding</keyword>
<dbReference type="Proteomes" id="UP000887013">
    <property type="component" value="Unassembled WGS sequence"/>
</dbReference>
<dbReference type="EMBL" id="BMAW01051896">
    <property type="protein sequence ID" value="GFS83152.1"/>
    <property type="molecule type" value="Genomic_DNA"/>
</dbReference>
<evidence type="ECO:0000313" key="6">
    <source>
        <dbReference type="Proteomes" id="UP000887013"/>
    </source>
</evidence>